<keyword evidence="7" id="KW-0539">Nucleus</keyword>
<keyword evidence="6" id="KW-0906">Nuclear pore complex</keyword>
<dbReference type="GO" id="GO:0005643">
    <property type="term" value="C:nuclear pore"/>
    <property type="evidence" value="ECO:0007669"/>
    <property type="project" value="UniProtKB-SubCell"/>
</dbReference>
<evidence type="ECO:0000313" key="10">
    <source>
        <dbReference type="Proteomes" id="UP000095009"/>
    </source>
</evidence>
<dbReference type="AlphaFoldDB" id="A0A1E3PJ39"/>
<dbReference type="Pfam" id="PF10168">
    <property type="entry name" value="Nup88"/>
    <property type="match status" value="1"/>
</dbReference>
<gene>
    <name evidence="9" type="ORF">NADFUDRAFT_46706</name>
</gene>
<dbReference type="GO" id="GO:0006406">
    <property type="term" value="P:mRNA export from nucleus"/>
    <property type="evidence" value="ECO:0007669"/>
    <property type="project" value="TreeGrafter"/>
</dbReference>
<accession>A0A1E3PJ39</accession>
<evidence type="ECO:0000256" key="3">
    <source>
        <dbReference type="ARBA" id="ARBA00022816"/>
    </source>
</evidence>
<dbReference type="PANTHER" id="PTHR13257">
    <property type="entry name" value="NUCLEOPORIN NUP84-RELATED"/>
    <property type="match status" value="1"/>
</dbReference>
<evidence type="ECO:0000256" key="5">
    <source>
        <dbReference type="ARBA" id="ARBA00023010"/>
    </source>
</evidence>
<feature type="coiled-coil region" evidence="8">
    <location>
        <begin position="610"/>
        <end position="647"/>
    </location>
</feature>
<keyword evidence="5" id="KW-0811">Translocation</keyword>
<comment type="subcellular location">
    <subcellularLocation>
        <location evidence="1">Nucleus</location>
        <location evidence="1">Nuclear pore complex</location>
    </subcellularLocation>
</comment>
<evidence type="ECO:0000256" key="4">
    <source>
        <dbReference type="ARBA" id="ARBA00022927"/>
    </source>
</evidence>
<keyword evidence="3" id="KW-0509">mRNA transport</keyword>
<organism evidence="9 10">
    <name type="scientific">Nadsonia fulvescens var. elongata DSM 6958</name>
    <dbReference type="NCBI Taxonomy" id="857566"/>
    <lineage>
        <taxon>Eukaryota</taxon>
        <taxon>Fungi</taxon>
        <taxon>Dikarya</taxon>
        <taxon>Ascomycota</taxon>
        <taxon>Saccharomycotina</taxon>
        <taxon>Dipodascomycetes</taxon>
        <taxon>Dipodascales</taxon>
        <taxon>Dipodascales incertae sedis</taxon>
        <taxon>Nadsonia</taxon>
    </lineage>
</organism>
<name>A0A1E3PJ39_9ASCO</name>
<evidence type="ECO:0000256" key="1">
    <source>
        <dbReference type="ARBA" id="ARBA00004567"/>
    </source>
</evidence>
<dbReference type="EMBL" id="KV454410">
    <property type="protein sequence ID" value="ODQ64867.1"/>
    <property type="molecule type" value="Genomic_DNA"/>
</dbReference>
<sequence length="782" mass="86740">MSDSTFIDKVTANRVFALGDDGLLASPQQSGSLSNNRIATRRNEVFITDGNSVRWAEIGTDGQTSMTSYKLLDLSSVNFIIEALEINQTGTKLAIIGSAEIAVCVLPSHNNISSSKSSIAVKSHKVGAHLLSETSTTRLLKVIWNPTGRYDSNLITLMSDAVIRSFDLCINYEQPEFSYDLSTLGCNGSNVGASFSTNTIIDPVSITFGASSDIMGLITLYVLSSDGDIYSLCPWMPSQAVLSRESIEQMFDFAVSMEQEARQSNISNNNNPQRRRYLRQLDWVSRLWNQIPLAIAETRFSLINSSVVEELLIVKKPALFSNIAPAGPYTVSPFPDVLYEGEAVDFSSVDIGAMSGLIVAYSNGLIATLLSDNSTITYFADDANIDRNTDEVSPETLSLVESIQLPLQHSLIYQNPQVPFSFFVVTETTIFKVDYAAWAVPFSDAVNQGDIEMVESILESGIVSTVSEVNRSPHGFPGRAIITDKSGLPYLLTYDGQDASLVLALDESRIFNRTNISTVDEKVETIESVAYESLLAQPYADIERVLLGNVKTSPPQQLLGSISLNEQMKCDGPSLNQFSAIVNFYGDQISMVHRVSFWIHNRMSLQVTEYRRQMKKVKEFEEKLKDLSSQNQQLELLQVALDRQRRLSQRADILLAKLSSKYALPLSENEKKWFDEVNRVQSKLNDKQGLQIRVESALEQGQTILSKAKNILEDKANDNNNDTSGIEKDTVINSSGSLRLTQDKIDRLKDLLFSENQLVENTKTLLTNMINVTTQELAQLCV</sequence>
<evidence type="ECO:0000313" key="9">
    <source>
        <dbReference type="EMBL" id="ODQ64867.1"/>
    </source>
</evidence>
<protein>
    <recommendedName>
        <fullName evidence="11">Nucleoporin Nup82</fullName>
    </recommendedName>
</protein>
<dbReference type="InterPro" id="IPR037700">
    <property type="entry name" value="NUP88/NUP82"/>
</dbReference>
<evidence type="ECO:0008006" key="11">
    <source>
        <dbReference type="Google" id="ProtNLM"/>
    </source>
</evidence>
<dbReference type="OrthoDB" id="341482at2759"/>
<dbReference type="InterPro" id="IPR019321">
    <property type="entry name" value="Nucleoporin_Nup88"/>
</dbReference>
<keyword evidence="8" id="KW-0175">Coiled coil</keyword>
<reference evidence="9 10" key="1">
    <citation type="journal article" date="2016" name="Proc. Natl. Acad. Sci. U.S.A.">
        <title>Comparative genomics of biotechnologically important yeasts.</title>
        <authorList>
            <person name="Riley R."/>
            <person name="Haridas S."/>
            <person name="Wolfe K.H."/>
            <person name="Lopes M.R."/>
            <person name="Hittinger C.T."/>
            <person name="Goeker M."/>
            <person name="Salamov A.A."/>
            <person name="Wisecaver J.H."/>
            <person name="Long T.M."/>
            <person name="Calvey C.H."/>
            <person name="Aerts A.L."/>
            <person name="Barry K.W."/>
            <person name="Choi C."/>
            <person name="Clum A."/>
            <person name="Coughlan A.Y."/>
            <person name="Deshpande S."/>
            <person name="Douglass A.P."/>
            <person name="Hanson S.J."/>
            <person name="Klenk H.-P."/>
            <person name="LaButti K.M."/>
            <person name="Lapidus A."/>
            <person name="Lindquist E.A."/>
            <person name="Lipzen A.M."/>
            <person name="Meier-Kolthoff J.P."/>
            <person name="Ohm R.A."/>
            <person name="Otillar R.P."/>
            <person name="Pangilinan J.L."/>
            <person name="Peng Y."/>
            <person name="Rokas A."/>
            <person name="Rosa C.A."/>
            <person name="Scheuner C."/>
            <person name="Sibirny A.A."/>
            <person name="Slot J.C."/>
            <person name="Stielow J.B."/>
            <person name="Sun H."/>
            <person name="Kurtzman C.P."/>
            <person name="Blackwell M."/>
            <person name="Grigoriev I.V."/>
            <person name="Jeffries T.W."/>
        </authorList>
    </citation>
    <scope>NUCLEOTIDE SEQUENCE [LARGE SCALE GENOMIC DNA]</scope>
    <source>
        <strain evidence="9 10">DSM 6958</strain>
    </source>
</reference>
<evidence type="ECO:0000256" key="8">
    <source>
        <dbReference type="SAM" id="Coils"/>
    </source>
</evidence>
<dbReference type="STRING" id="857566.A0A1E3PJ39"/>
<dbReference type="GO" id="GO:0000055">
    <property type="term" value="P:ribosomal large subunit export from nucleus"/>
    <property type="evidence" value="ECO:0007669"/>
    <property type="project" value="InterPro"/>
</dbReference>
<dbReference type="Proteomes" id="UP000095009">
    <property type="component" value="Unassembled WGS sequence"/>
</dbReference>
<dbReference type="PANTHER" id="PTHR13257:SF0">
    <property type="entry name" value="NUCLEAR PORE COMPLEX PROTEIN NUP88"/>
    <property type="match status" value="1"/>
</dbReference>
<evidence type="ECO:0000256" key="7">
    <source>
        <dbReference type="ARBA" id="ARBA00023242"/>
    </source>
</evidence>
<proteinExistence type="predicted"/>
<evidence type="ECO:0000256" key="2">
    <source>
        <dbReference type="ARBA" id="ARBA00022448"/>
    </source>
</evidence>
<dbReference type="GO" id="GO:0000056">
    <property type="term" value="P:ribosomal small subunit export from nucleus"/>
    <property type="evidence" value="ECO:0007669"/>
    <property type="project" value="InterPro"/>
</dbReference>
<keyword evidence="10" id="KW-1185">Reference proteome</keyword>
<keyword evidence="4" id="KW-0653">Protein transport</keyword>
<dbReference type="GO" id="GO:0017056">
    <property type="term" value="F:structural constituent of nuclear pore"/>
    <property type="evidence" value="ECO:0007669"/>
    <property type="project" value="InterPro"/>
</dbReference>
<evidence type="ECO:0000256" key="6">
    <source>
        <dbReference type="ARBA" id="ARBA00023132"/>
    </source>
</evidence>
<dbReference type="GO" id="GO:0006606">
    <property type="term" value="P:protein import into nucleus"/>
    <property type="evidence" value="ECO:0007669"/>
    <property type="project" value="TreeGrafter"/>
</dbReference>
<keyword evidence="2" id="KW-0813">Transport</keyword>